<gene>
    <name evidence="3" type="ORF">SAMN04488543_0524</name>
</gene>
<dbReference type="EMBL" id="LT629749">
    <property type="protein sequence ID" value="SDR80838.1"/>
    <property type="molecule type" value="Genomic_DNA"/>
</dbReference>
<evidence type="ECO:0000313" key="4">
    <source>
        <dbReference type="Proteomes" id="UP000199092"/>
    </source>
</evidence>
<dbReference type="InterPro" id="IPR059117">
    <property type="entry name" value="APS_kinase_dom"/>
</dbReference>
<dbReference type="InterPro" id="IPR027417">
    <property type="entry name" value="P-loop_NTPase"/>
</dbReference>
<keyword evidence="4" id="KW-1185">Reference proteome</keyword>
<dbReference type="Gene3D" id="3.40.50.300">
    <property type="entry name" value="P-loop containing nucleotide triphosphate hydrolases"/>
    <property type="match status" value="1"/>
</dbReference>
<dbReference type="OrthoDB" id="3379520at2"/>
<evidence type="ECO:0000259" key="2">
    <source>
        <dbReference type="Pfam" id="PF01583"/>
    </source>
</evidence>
<dbReference type="Pfam" id="PF01583">
    <property type="entry name" value="APS_kinase"/>
    <property type="match status" value="1"/>
</dbReference>
<dbReference type="AlphaFoldDB" id="A0A1H1M1V0"/>
<evidence type="ECO:0000313" key="3">
    <source>
        <dbReference type="EMBL" id="SDR80838.1"/>
    </source>
</evidence>
<name>A0A1H1M1V0_9ACTN</name>
<protein>
    <submittedName>
        <fullName evidence="3">Adenylylsulfate kinase</fullName>
    </submittedName>
</protein>
<proteinExistence type="predicted"/>
<keyword evidence="1" id="KW-0808">Transferase</keyword>
<dbReference type="SUPFAM" id="SSF52540">
    <property type="entry name" value="P-loop containing nucleoside triphosphate hydrolases"/>
    <property type="match status" value="1"/>
</dbReference>
<accession>A0A1H1M1V0</accession>
<dbReference type="Proteomes" id="UP000199092">
    <property type="component" value="Chromosome I"/>
</dbReference>
<sequence>MTAPLAARVVLLTGPIAAGKSTVAARLTERLVAAGRSVACTDHDDVARLGHVPGGLTEEHWDRAHVTQGVLVGALLAEPFDVVVVHGPVYSPEETAAVLAHVPPGAGVRRVLLTCPLGTAGDRVTGDPERGVSRELDFLRRTHERFWALRPGIVADLVVDTGRSDVDAVCAQVEALLRSDRPPAPGAPGVGSP</sequence>
<dbReference type="STRING" id="546871.SAMN04488543_0524"/>
<dbReference type="CDD" id="cd01983">
    <property type="entry name" value="SIMIBI"/>
    <property type="match status" value="1"/>
</dbReference>
<organism evidence="3 4">
    <name type="scientific">Friedmanniella luteola</name>
    <dbReference type="NCBI Taxonomy" id="546871"/>
    <lineage>
        <taxon>Bacteria</taxon>
        <taxon>Bacillati</taxon>
        <taxon>Actinomycetota</taxon>
        <taxon>Actinomycetes</taxon>
        <taxon>Propionibacteriales</taxon>
        <taxon>Nocardioidaceae</taxon>
        <taxon>Friedmanniella</taxon>
    </lineage>
</organism>
<evidence type="ECO:0000256" key="1">
    <source>
        <dbReference type="ARBA" id="ARBA00022679"/>
    </source>
</evidence>
<reference evidence="3 4" key="1">
    <citation type="submission" date="2016-10" db="EMBL/GenBank/DDBJ databases">
        <authorList>
            <person name="de Groot N.N."/>
        </authorList>
    </citation>
    <scope>NUCLEOTIDE SEQUENCE [LARGE SCALE GENOMIC DNA]</scope>
    <source>
        <strain evidence="3 4">DSM 21741</strain>
    </source>
</reference>
<keyword evidence="3" id="KW-0418">Kinase</keyword>
<dbReference type="RefSeq" id="WP_091409780.1">
    <property type="nucleotide sequence ID" value="NZ_LT629749.1"/>
</dbReference>
<dbReference type="GO" id="GO:0016301">
    <property type="term" value="F:kinase activity"/>
    <property type="evidence" value="ECO:0007669"/>
    <property type="project" value="UniProtKB-KW"/>
</dbReference>
<feature type="domain" description="APS kinase" evidence="2">
    <location>
        <begin position="8"/>
        <end position="79"/>
    </location>
</feature>